<gene>
    <name evidence="2" type="ORF">GGP41_009903</name>
</gene>
<accession>A0A8H6DUW9</accession>
<dbReference type="Proteomes" id="UP000624244">
    <property type="component" value="Unassembled WGS sequence"/>
</dbReference>
<dbReference type="EMBL" id="WNKQ01000010">
    <property type="protein sequence ID" value="KAF5848849.1"/>
    <property type="molecule type" value="Genomic_DNA"/>
</dbReference>
<organism evidence="2 3">
    <name type="scientific">Cochliobolus sativus</name>
    <name type="common">Common root rot and spot blotch fungus</name>
    <name type="synonym">Bipolaris sorokiniana</name>
    <dbReference type="NCBI Taxonomy" id="45130"/>
    <lineage>
        <taxon>Eukaryota</taxon>
        <taxon>Fungi</taxon>
        <taxon>Dikarya</taxon>
        <taxon>Ascomycota</taxon>
        <taxon>Pezizomycotina</taxon>
        <taxon>Dothideomycetes</taxon>
        <taxon>Pleosporomycetidae</taxon>
        <taxon>Pleosporales</taxon>
        <taxon>Pleosporineae</taxon>
        <taxon>Pleosporaceae</taxon>
        <taxon>Bipolaris</taxon>
    </lineage>
</organism>
<proteinExistence type="predicted"/>
<protein>
    <submittedName>
        <fullName evidence="2">Uncharacterized protein</fullName>
    </submittedName>
</protein>
<evidence type="ECO:0000313" key="2">
    <source>
        <dbReference type="EMBL" id="KAF5848849.1"/>
    </source>
</evidence>
<comment type="caution">
    <text evidence="2">The sequence shown here is derived from an EMBL/GenBank/DDBJ whole genome shotgun (WGS) entry which is preliminary data.</text>
</comment>
<evidence type="ECO:0000256" key="1">
    <source>
        <dbReference type="SAM" id="MobiDB-lite"/>
    </source>
</evidence>
<sequence>MATLIPPIDGANLALDRGNLGPGRQAGRTSEHEAPLPGHLSTNRIQCSSVHDKTPSSCTTKSLFWSTRVISPEINSKAAVSEMAAVWWFGLHTPGPSAADRMSHGIDLDMVSRSDAKLDRSNNSPRTHDCGQGDTFGTELGCTLPSLTTNACRQPDWLPLTAPWNKADAPTKYNRWVDCWLQLQHLQHLA</sequence>
<dbReference type="AlphaFoldDB" id="A0A8H6DUW9"/>
<reference evidence="2" key="1">
    <citation type="submission" date="2019-11" db="EMBL/GenBank/DDBJ databases">
        <title>Bipolaris sorokiniana Genome sequencing.</title>
        <authorList>
            <person name="Wang H."/>
        </authorList>
    </citation>
    <scope>NUCLEOTIDE SEQUENCE</scope>
</reference>
<name>A0A8H6DUW9_COCSA</name>
<feature type="region of interest" description="Disordered" evidence="1">
    <location>
        <begin position="1"/>
        <end position="42"/>
    </location>
</feature>
<evidence type="ECO:0000313" key="3">
    <source>
        <dbReference type="Proteomes" id="UP000624244"/>
    </source>
</evidence>